<comment type="caution">
    <text evidence="11">The sequence shown here is derived from an EMBL/GenBank/DDBJ whole genome shotgun (WGS) entry which is preliminary data.</text>
</comment>
<dbReference type="GO" id="GO:0009244">
    <property type="term" value="P:lipopolysaccharide core region biosynthetic process"/>
    <property type="evidence" value="ECO:0007669"/>
    <property type="project" value="TreeGrafter"/>
</dbReference>
<feature type="transmembrane region" description="Helical" evidence="8">
    <location>
        <begin position="111"/>
        <end position="134"/>
    </location>
</feature>
<keyword evidence="3" id="KW-0997">Cell inner membrane</keyword>
<dbReference type="InterPro" id="IPR012549">
    <property type="entry name" value="EptA-like_N"/>
</dbReference>
<dbReference type="STRING" id="1293891.TMES_08410"/>
<dbReference type="EMBL" id="JFKA01000003">
    <property type="protein sequence ID" value="OSQ39047.1"/>
    <property type="molecule type" value="Genomic_DNA"/>
</dbReference>
<evidence type="ECO:0000256" key="7">
    <source>
        <dbReference type="ARBA" id="ARBA00023136"/>
    </source>
</evidence>
<organism evidence="11 12">
    <name type="scientific">Thalassospira mesophila</name>
    <dbReference type="NCBI Taxonomy" id="1293891"/>
    <lineage>
        <taxon>Bacteria</taxon>
        <taxon>Pseudomonadati</taxon>
        <taxon>Pseudomonadota</taxon>
        <taxon>Alphaproteobacteria</taxon>
        <taxon>Rhodospirillales</taxon>
        <taxon>Thalassospiraceae</taxon>
        <taxon>Thalassospira</taxon>
    </lineage>
</organism>
<keyword evidence="2" id="KW-1003">Cell membrane</keyword>
<evidence type="ECO:0000256" key="4">
    <source>
        <dbReference type="ARBA" id="ARBA00022679"/>
    </source>
</evidence>
<dbReference type="GO" id="GO:0005886">
    <property type="term" value="C:plasma membrane"/>
    <property type="evidence" value="ECO:0007669"/>
    <property type="project" value="UniProtKB-SubCell"/>
</dbReference>
<name>A0A1Y2L289_9PROT</name>
<keyword evidence="5 8" id="KW-0812">Transmembrane</keyword>
<dbReference type="Gene3D" id="1.20.120.1770">
    <property type="match status" value="1"/>
</dbReference>
<evidence type="ECO:0000256" key="3">
    <source>
        <dbReference type="ARBA" id="ARBA00022519"/>
    </source>
</evidence>
<dbReference type="SUPFAM" id="SSF53649">
    <property type="entry name" value="Alkaline phosphatase-like"/>
    <property type="match status" value="1"/>
</dbReference>
<accession>A0A1Y2L289</accession>
<dbReference type="GO" id="GO:0016787">
    <property type="term" value="F:hydrolase activity"/>
    <property type="evidence" value="ECO:0007669"/>
    <property type="project" value="UniProtKB-KW"/>
</dbReference>
<sequence length="550" mass="61766">MRVRALTFVFVLSLYFAFVLNFALLRHFYEILSALDNFSIGFAISIPLVLIAALNFVFIPFSSRYTLKPFFVLVLITGAMVSFAMVKYRIVFDRAMIQNVFETNSREAGSYVNAHSIAMVVLMGVVPAILIMFVQVIPAERWYKGLLHRVGAMVCFLVVVAGFVGFYYQDYASVGRNNRELAKEVVPENYIASTIKFVKRRYLASKVPFKTIGDDAHQLSRASTAKPKLFFLVIGETARAANYAVNGYDRATNPFTSKIDNLVSFQNVRSCGTATAISVPCMFSPDNRDGFDTDRARNSEGLLDVVHKAGVSVFWKENDDGCKGVCNRIPHMTLNPADYPDLCEGNSCHDEAMLRNIDQQIADMKGNGDKLVGLHLIGSHGPTYFKRYPDAFRTFTPDCPRSDIENCSHEELVNSYDNTIRYTDYVVSQLVAKLASYQDRYDTGLIYLSDHGESLGEMGIYLHGTPYRFAPDEQTHVPFQMWLSDGFARDQKIDMKCLNKIGQNGTYSQDNIFSTILGAFNVQTGLYHKKQDIFADCQSADMAGRTTVIQ</sequence>
<dbReference type="InterPro" id="IPR000917">
    <property type="entry name" value="Sulfatase_N"/>
</dbReference>
<evidence type="ECO:0000256" key="2">
    <source>
        <dbReference type="ARBA" id="ARBA00022475"/>
    </source>
</evidence>
<keyword evidence="4" id="KW-0808">Transferase</keyword>
<dbReference type="InterPro" id="IPR040423">
    <property type="entry name" value="PEA_transferase"/>
</dbReference>
<keyword evidence="7 8" id="KW-0472">Membrane</keyword>
<keyword evidence="12" id="KW-1185">Reference proteome</keyword>
<dbReference type="Proteomes" id="UP000193391">
    <property type="component" value="Unassembled WGS sequence"/>
</dbReference>
<evidence type="ECO:0000256" key="6">
    <source>
        <dbReference type="ARBA" id="ARBA00022989"/>
    </source>
</evidence>
<dbReference type="PANTHER" id="PTHR30443">
    <property type="entry name" value="INNER MEMBRANE PROTEIN"/>
    <property type="match status" value="1"/>
</dbReference>
<dbReference type="PANTHER" id="PTHR30443:SF0">
    <property type="entry name" value="PHOSPHOETHANOLAMINE TRANSFERASE EPTA"/>
    <property type="match status" value="1"/>
</dbReference>
<comment type="subcellular location">
    <subcellularLocation>
        <location evidence="1">Cell inner membrane</location>
        <topology evidence="1">Multi-pass membrane protein</topology>
    </subcellularLocation>
</comment>
<feature type="domain" description="Sulfatase N-terminal" evidence="9">
    <location>
        <begin position="229"/>
        <end position="522"/>
    </location>
</feature>
<dbReference type="Pfam" id="PF00884">
    <property type="entry name" value="Sulfatase"/>
    <property type="match status" value="1"/>
</dbReference>
<evidence type="ECO:0000256" key="5">
    <source>
        <dbReference type="ARBA" id="ARBA00022692"/>
    </source>
</evidence>
<dbReference type="GO" id="GO:0016776">
    <property type="term" value="F:phosphotransferase activity, phosphate group as acceptor"/>
    <property type="evidence" value="ECO:0007669"/>
    <property type="project" value="TreeGrafter"/>
</dbReference>
<reference evidence="11 12" key="1">
    <citation type="submission" date="2014-03" db="EMBL/GenBank/DDBJ databases">
        <title>The draft genome sequence of Thalassospira mesophila JCM 18969.</title>
        <authorList>
            <person name="Lai Q."/>
            <person name="Shao Z."/>
        </authorList>
    </citation>
    <scope>NUCLEOTIDE SEQUENCE [LARGE SCALE GENOMIC DNA]</scope>
    <source>
        <strain evidence="11 12">JCM 18969</strain>
    </source>
</reference>
<evidence type="ECO:0000313" key="11">
    <source>
        <dbReference type="EMBL" id="OSQ39047.1"/>
    </source>
</evidence>
<evidence type="ECO:0000259" key="10">
    <source>
        <dbReference type="Pfam" id="PF08019"/>
    </source>
</evidence>
<dbReference type="Pfam" id="PF08019">
    <property type="entry name" value="EptA_B_N"/>
    <property type="match status" value="1"/>
</dbReference>
<dbReference type="InterPro" id="IPR058130">
    <property type="entry name" value="PEA_transf_C"/>
</dbReference>
<feature type="transmembrane region" description="Helical" evidence="8">
    <location>
        <begin position="5"/>
        <end position="25"/>
    </location>
</feature>
<feature type="transmembrane region" description="Helical" evidence="8">
    <location>
        <begin position="37"/>
        <end position="58"/>
    </location>
</feature>
<feature type="transmembrane region" description="Helical" evidence="8">
    <location>
        <begin position="146"/>
        <end position="168"/>
    </location>
</feature>
<keyword evidence="11" id="KW-0378">Hydrolase</keyword>
<dbReference type="NCBIfam" id="NF028537">
    <property type="entry name" value="P_eth_NH2_trans"/>
    <property type="match status" value="1"/>
</dbReference>
<gene>
    <name evidence="11" type="ORF">TMES_08410</name>
</gene>
<dbReference type="AlphaFoldDB" id="A0A1Y2L289"/>
<evidence type="ECO:0000313" key="12">
    <source>
        <dbReference type="Proteomes" id="UP000193391"/>
    </source>
</evidence>
<feature type="transmembrane region" description="Helical" evidence="8">
    <location>
        <begin position="70"/>
        <end position="91"/>
    </location>
</feature>
<proteinExistence type="predicted"/>
<evidence type="ECO:0000259" key="9">
    <source>
        <dbReference type="Pfam" id="PF00884"/>
    </source>
</evidence>
<dbReference type="InterPro" id="IPR017850">
    <property type="entry name" value="Alkaline_phosphatase_core_sf"/>
</dbReference>
<dbReference type="Gene3D" id="3.40.720.10">
    <property type="entry name" value="Alkaline Phosphatase, subunit A"/>
    <property type="match status" value="1"/>
</dbReference>
<feature type="domain" description="Phosphoethanolamine transferase N-terminal" evidence="10">
    <location>
        <begin position="50"/>
        <end position="202"/>
    </location>
</feature>
<dbReference type="CDD" id="cd16017">
    <property type="entry name" value="LptA"/>
    <property type="match status" value="1"/>
</dbReference>
<keyword evidence="6 8" id="KW-1133">Transmembrane helix</keyword>
<evidence type="ECO:0000256" key="1">
    <source>
        <dbReference type="ARBA" id="ARBA00004429"/>
    </source>
</evidence>
<evidence type="ECO:0000256" key="8">
    <source>
        <dbReference type="SAM" id="Phobius"/>
    </source>
</evidence>
<protein>
    <submittedName>
        <fullName evidence="11">Hydrolase</fullName>
    </submittedName>
</protein>